<keyword evidence="2" id="KW-1185">Reference proteome</keyword>
<accession>A0ACB7S5B0</accession>
<proteinExistence type="predicted"/>
<comment type="caution">
    <text evidence="1">The sequence shown here is derived from an EMBL/GenBank/DDBJ whole genome shotgun (WGS) entry which is preliminary data.</text>
</comment>
<reference evidence="1" key="1">
    <citation type="submission" date="2020-05" db="EMBL/GenBank/DDBJ databases">
        <title>Large-scale comparative analyses of tick genomes elucidate their genetic diversity and vector capacities.</title>
        <authorList>
            <person name="Jia N."/>
            <person name="Wang J."/>
            <person name="Shi W."/>
            <person name="Du L."/>
            <person name="Sun Y."/>
            <person name="Zhan W."/>
            <person name="Jiang J."/>
            <person name="Wang Q."/>
            <person name="Zhang B."/>
            <person name="Ji P."/>
            <person name="Sakyi L.B."/>
            <person name="Cui X."/>
            <person name="Yuan T."/>
            <person name="Jiang B."/>
            <person name="Yang W."/>
            <person name="Lam T.T.-Y."/>
            <person name="Chang Q."/>
            <person name="Ding S."/>
            <person name="Wang X."/>
            <person name="Zhu J."/>
            <person name="Ruan X."/>
            <person name="Zhao L."/>
            <person name="Wei J."/>
            <person name="Que T."/>
            <person name="Du C."/>
            <person name="Cheng J."/>
            <person name="Dai P."/>
            <person name="Han X."/>
            <person name="Huang E."/>
            <person name="Gao Y."/>
            <person name="Liu J."/>
            <person name="Shao H."/>
            <person name="Ye R."/>
            <person name="Li L."/>
            <person name="Wei W."/>
            <person name="Wang X."/>
            <person name="Wang C."/>
            <person name="Yang T."/>
            <person name="Huo Q."/>
            <person name="Li W."/>
            <person name="Guo W."/>
            <person name="Chen H."/>
            <person name="Zhou L."/>
            <person name="Ni X."/>
            <person name="Tian J."/>
            <person name="Zhou Y."/>
            <person name="Sheng Y."/>
            <person name="Liu T."/>
            <person name="Pan Y."/>
            <person name="Xia L."/>
            <person name="Li J."/>
            <person name="Zhao F."/>
            <person name="Cao W."/>
        </authorList>
    </citation>
    <scope>NUCLEOTIDE SEQUENCE</scope>
    <source>
        <strain evidence="1">Hyas-2018</strain>
    </source>
</reference>
<dbReference type="Proteomes" id="UP000821845">
    <property type="component" value="Chromosome 6"/>
</dbReference>
<evidence type="ECO:0000313" key="1">
    <source>
        <dbReference type="EMBL" id="KAH6927954.1"/>
    </source>
</evidence>
<name>A0ACB7S5B0_HYAAI</name>
<dbReference type="EMBL" id="CM023486">
    <property type="protein sequence ID" value="KAH6927954.1"/>
    <property type="molecule type" value="Genomic_DNA"/>
</dbReference>
<gene>
    <name evidence="1" type="ORF">HPB50_010040</name>
</gene>
<protein>
    <submittedName>
        <fullName evidence="1">Uncharacterized protein</fullName>
    </submittedName>
</protein>
<evidence type="ECO:0000313" key="2">
    <source>
        <dbReference type="Proteomes" id="UP000821845"/>
    </source>
</evidence>
<organism evidence="1 2">
    <name type="scientific">Hyalomma asiaticum</name>
    <name type="common">Tick</name>
    <dbReference type="NCBI Taxonomy" id="266040"/>
    <lineage>
        <taxon>Eukaryota</taxon>
        <taxon>Metazoa</taxon>
        <taxon>Ecdysozoa</taxon>
        <taxon>Arthropoda</taxon>
        <taxon>Chelicerata</taxon>
        <taxon>Arachnida</taxon>
        <taxon>Acari</taxon>
        <taxon>Parasitiformes</taxon>
        <taxon>Ixodida</taxon>
        <taxon>Ixodoidea</taxon>
        <taxon>Ixodidae</taxon>
        <taxon>Hyalomminae</taxon>
        <taxon>Hyalomma</taxon>
    </lineage>
</organism>
<sequence length="802" mass="89614">MSSFAKAAKAGQRIHKERQQPEARREKLGVLEKKKDYKLRARDYQNKQKRLKRLRQRALTRNPDEFYFHMVNAKLDRGEHYDKVKGKEFTPAQLKLMKTQDINYVTAKRKIERLRANLHLLDDSGGHVKTHTFFVDTKKEAQNFDFAKKLETHPSLLGRAFNRPKLETLHKESVADIPEDVIKEATHEMKKSYRELTKRLARQKELTVVEQKMVMKKKLLTEHDTVRAKKKHLQRCGRLWAVDAATEATTAAVLATRSCSSAPSAPRVAVMDLEKVLDHIGEYGRFQFWVQILACLPPILNGAHQLAHVFLAATPEHRCFIDGCDGNGTAFHEPWSMYAIPDQSMEEAQCYRYDRNSSAVPQSCAPGDFLNTSQRCDRWVYSKAEFDSTIVTEFDLVCKDDWLVSTSQSLFMVGVMIASVLFGHLSDRYGRRICFLFIPPVFLLTSWATVFTNNYLQFTMTRIITAMGATALYQTSFVLAMELVGPSRRLISVLLFQLAFPLGEILLAVAAYLLPNWRHLSMALAAPTILLLPYYWLLPESLAWCLHNKKEAEAIAVINRAAKWNNRAPIANLGSGHACNGSCTDPCSQSTALTASDSSPSSLIDLFRTARLCCRTLNVSFNWSVNAMVYYGLSLSADTLGGTTFHSFGLLALIEIPGVFVAIGALQCAGRRIMLTAFLLLAGLFCVVVPLIPEDLPWLSTTLVIVGKCFITASFAVIYLYSAEVFPTSHRNTAIGIGSMSSRLGTIAAPFIASDLGKVHPTIPMIVFGVLSLVAGIFTLALPETKGLKLPETMQEAENLGT</sequence>